<dbReference type="SUPFAM" id="SSF88659">
    <property type="entry name" value="Sigma3 and sigma4 domains of RNA polymerase sigma factors"/>
    <property type="match status" value="1"/>
</dbReference>
<name>A0A285EE91_9ACTN</name>
<dbReference type="InterPro" id="IPR013325">
    <property type="entry name" value="RNA_pol_sigma_r2"/>
</dbReference>
<dbReference type="RefSeq" id="WP_172442399.1">
    <property type="nucleotide sequence ID" value="NZ_JACHXB010000002.1"/>
</dbReference>
<protein>
    <submittedName>
        <fullName evidence="8">RNA polymerase sigma factor, sigma-70 family</fullName>
    </submittedName>
</protein>
<dbReference type="InterPro" id="IPR036388">
    <property type="entry name" value="WH-like_DNA-bd_sf"/>
</dbReference>
<keyword evidence="2" id="KW-0731">Sigma factor</keyword>
<dbReference type="InterPro" id="IPR007630">
    <property type="entry name" value="RNA_pol_sigma70_r4"/>
</dbReference>
<sequence>MTCPSAAYLAIPLGSPVSAADRASEGTGDEFSSATAPNCAGDGRELADFDLPAVLDDLNLFDVGAALAELEAVRGPYTCAARRAGVLLAADFSDEVTAVLCARRTALESQVQELPLGAASPAGGGRQAEREVEALNDLAVRVNAWRVDDMVRRFAPPMSPEDLEDVRAAAAEGLARAVMTFDAARGRFGQWAFKPMRGAVLNAVRALQFPTMSWKEFLNRPAVLAAREALTGAGQQEPAFADVAAKCVADVTPGQVERVLRPAQVQSLETFVGEGGRGAEDVLVDEEMSVEDEVADALHRSSVFDPWLAELDARAHFVVVRRFGLDGEPEQCLASIGRQLKLSREVVRQIEGKALNRLFIRTHGARAARRTSR</sequence>
<dbReference type="SUPFAM" id="SSF88946">
    <property type="entry name" value="Sigma2 domain of RNA polymerase sigma factors"/>
    <property type="match status" value="1"/>
</dbReference>
<feature type="domain" description="RNA polymerase sigma-70 region 2" evidence="6">
    <location>
        <begin position="159"/>
        <end position="207"/>
    </location>
</feature>
<evidence type="ECO:0000313" key="9">
    <source>
        <dbReference type="Proteomes" id="UP000219514"/>
    </source>
</evidence>
<dbReference type="InterPro" id="IPR000943">
    <property type="entry name" value="RNA_pol_sigma70"/>
</dbReference>
<keyword evidence="1" id="KW-0805">Transcription regulation</keyword>
<dbReference type="InterPro" id="IPR013324">
    <property type="entry name" value="RNA_pol_sigma_r3/r4-like"/>
</dbReference>
<keyword evidence="4" id="KW-0804">Transcription</keyword>
<accession>A0A285EE91</accession>
<keyword evidence="9" id="KW-1185">Reference proteome</keyword>
<dbReference type="PANTHER" id="PTHR30603:SF47">
    <property type="entry name" value="RNA POLYMERASE SIGMA FACTOR SIGD, CHLOROPLASTIC"/>
    <property type="match status" value="1"/>
</dbReference>
<dbReference type="InterPro" id="IPR050239">
    <property type="entry name" value="Sigma-70_RNA_pol_init_factors"/>
</dbReference>
<evidence type="ECO:0000313" key="8">
    <source>
        <dbReference type="EMBL" id="SNX96514.1"/>
    </source>
</evidence>
<proteinExistence type="predicted"/>
<dbReference type="Gene3D" id="1.10.1740.10">
    <property type="match status" value="1"/>
</dbReference>
<evidence type="ECO:0000259" key="6">
    <source>
        <dbReference type="Pfam" id="PF04542"/>
    </source>
</evidence>
<dbReference type="EMBL" id="OBDO01000004">
    <property type="protein sequence ID" value="SNX96514.1"/>
    <property type="molecule type" value="Genomic_DNA"/>
</dbReference>
<evidence type="ECO:0000256" key="3">
    <source>
        <dbReference type="ARBA" id="ARBA00023125"/>
    </source>
</evidence>
<dbReference type="Pfam" id="PF04545">
    <property type="entry name" value="Sigma70_r4"/>
    <property type="match status" value="1"/>
</dbReference>
<dbReference type="GO" id="GO:0006352">
    <property type="term" value="P:DNA-templated transcription initiation"/>
    <property type="evidence" value="ECO:0007669"/>
    <property type="project" value="InterPro"/>
</dbReference>
<dbReference type="Pfam" id="PF04542">
    <property type="entry name" value="Sigma70_r2"/>
    <property type="match status" value="1"/>
</dbReference>
<evidence type="ECO:0000256" key="5">
    <source>
        <dbReference type="SAM" id="MobiDB-lite"/>
    </source>
</evidence>
<dbReference type="AlphaFoldDB" id="A0A285EE91"/>
<evidence type="ECO:0000256" key="2">
    <source>
        <dbReference type="ARBA" id="ARBA00023082"/>
    </source>
</evidence>
<organism evidence="8 9">
    <name type="scientific">Geodermatophilus sabuli</name>
    <dbReference type="NCBI Taxonomy" id="1564158"/>
    <lineage>
        <taxon>Bacteria</taxon>
        <taxon>Bacillati</taxon>
        <taxon>Actinomycetota</taxon>
        <taxon>Actinomycetes</taxon>
        <taxon>Geodermatophilales</taxon>
        <taxon>Geodermatophilaceae</taxon>
        <taxon>Geodermatophilus</taxon>
    </lineage>
</organism>
<dbReference type="PRINTS" id="PR00046">
    <property type="entry name" value="SIGMA70FCT"/>
</dbReference>
<keyword evidence="3" id="KW-0238">DNA-binding</keyword>
<reference evidence="8 9" key="1">
    <citation type="submission" date="2017-09" db="EMBL/GenBank/DDBJ databases">
        <authorList>
            <person name="Ehlers B."/>
            <person name="Leendertz F.H."/>
        </authorList>
    </citation>
    <scope>NUCLEOTIDE SEQUENCE [LARGE SCALE GENOMIC DNA]</scope>
    <source>
        <strain evidence="8 9">DSM 46844</strain>
    </source>
</reference>
<dbReference type="GO" id="GO:0003677">
    <property type="term" value="F:DNA binding"/>
    <property type="evidence" value="ECO:0007669"/>
    <property type="project" value="UniProtKB-KW"/>
</dbReference>
<evidence type="ECO:0000259" key="7">
    <source>
        <dbReference type="Pfam" id="PF04545"/>
    </source>
</evidence>
<dbReference type="Gene3D" id="1.10.10.10">
    <property type="entry name" value="Winged helix-like DNA-binding domain superfamily/Winged helix DNA-binding domain"/>
    <property type="match status" value="1"/>
</dbReference>
<evidence type="ECO:0000256" key="4">
    <source>
        <dbReference type="ARBA" id="ARBA00023163"/>
    </source>
</evidence>
<feature type="domain" description="RNA polymerase sigma-70 region 4" evidence="7">
    <location>
        <begin position="307"/>
        <end position="358"/>
    </location>
</feature>
<dbReference type="GO" id="GO:0016987">
    <property type="term" value="F:sigma factor activity"/>
    <property type="evidence" value="ECO:0007669"/>
    <property type="project" value="UniProtKB-KW"/>
</dbReference>
<gene>
    <name evidence="8" type="ORF">SAMN06893097_104229</name>
</gene>
<dbReference type="PANTHER" id="PTHR30603">
    <property type="entry name" value="RNA POLYMERASE SIGMA FACTOR RPO"/>
    <property type="match status" value="1"/>
</dbReference>
<feature type="region of interest" description="Disordered" evidence="5">
    <location>
        <begin position="18"/>
        <end position="37"/>
    </location>
</feature>
<dbReference type="InterPro" id="IPR007627">
    <property type="entry name" value="RNA_pol_sigma70_r2"/>
</dbReference>
<evidence type="ECO:0000256" key="1">
    <source>
        <dbReference type="ARBA" id="ARBA00023015"/>
    </source>
</evidence>
<dbReference type="Proteomes" id="UP000219514">
    <property type="component" value="Unassembled WGS sequence"/>
</dbReference>